<evidence type="ECO:0000256" key="3">
    <source>
        <dbReference type="ARBA" id="ARBA00020392"/>
    </source>
</evidence>
<gene>
    <name evidence="12" type="ORF">CRM82_04150</name>
</gene>
<evidence type="ECO:0000313" key="13">
    <source>
        <dbReference type="Proteomes" id="UP000220246"/>
    </source>
</evidence>
<name>A0A2A7URL5_COMTR</name>
<dbReference type="GO" id="GO:0009288">
    <property type="term" value="C:bacterial-type flagellum"/>
    <property type="evidence" value="ECO:0007669"/>
    <property type="project" value="InterPro"/>
</dbReference>
<dbReference type="Pfam" id="PF02050">
    <property type="entry name" value="FliJ"/>
    <property type="match status" value="1"/>
</dbReference>
<feature type="region of interest" description="Disordered" evidence="11">
    <location>
        <begin position="123"/>
        <end position="150"/>
    </location>
</feature>
<dbReference type="AlphaFoldDB" id="A0A2A7URL5"/>
<accession>A0A2A7URL5</accession>
<comment type="subcellular location">
    <subcellularLocation>
        <location evidence="1">Cell membrane</location>
        <topology evidence="1">Peripheral membrane protein</topology>
        <orientation evidence="1">Cytoplasmic side</orientation>
    </subcellularLocation>
</comment>
<evidence type="ECO:0000256" key="7">
    <source>
        <dbReference type="ARBA" id="ARBA00022795"/>
    </source>
</evidence>
<sequence length="150" mass="17054">MNVPVPALAQYVHVLDQRAQQSLAQTSQARTRLDHTQTQLERLRNMARSAGVKNLHGSVALYANAAGFRSGLMDMAEQFRDTLGVQQLEYVQAQAQMQKAFRQHGSMQTVLERVRTDMAVVQQRQEQKHTDELAGQAWQRQLRQPDTGNR</sequence>
<evidence type="ECO:0000256" key="11">
    <source>
        <dbReference type="SAM" id="MobiDB-lite"/>
    </source>
</evidence>
<dbReference type="STRING" id="1219032.GCA_001515545_04116"/>
<evidence type="ECO:0000256" key="5">
    <source>
        <dbReference type="ARBA" id="ARBA00022475"/>
    </source>
</evidence>
<dbReference type="GO" id="GO:0006935">
    <property type="term" value="P:chemotaxis"/>
    <property type="evidence" value="ECO:0007669"/>
    <property type="project" value="UniProtKB-KW"/>
</dbReference>
<keyword evidence="4" id="KW-0813">Transport</keyword>
<protein>
    <recommendedName>
        <fullName evidence="3">Flagellar FliJ protein</fullName>
    </recommendedName>
</protein>
<keyword evidence="9" id="KW-0472">Membrane</keyword>
<dbReference type="InterPro" id="IPR012823">
    <property type="entry name" value="Flagell_FliJ"/>
</dbReference>
<keyword evidence="10" id="KW-1006">Bacterial flagellum protein export</keyword>
<dbReference type="GO" id="GO:0005886">
    <property type="term" value="C:plasma membrane"/>
    <property type="evidence" value="ECO:0007669"/>
    <property type="project" value="UniProtKB-SubCell"/>
</dbReference>
<organism evidence="12 13">
    <name type="scientific">Comamonas terrigena</name>
    <dbReference type="NCBI Taxonomy" id="32013"/>
    <lineage>
        <taxon>Bacteria</taxon>
        <taxon>Pseudomonadati</taxon>
        <taxon>Pseudomonadota</taxon>
        <taxon>Betaproteobacteria</taxon>
        <taxon>Burkholderiales</taxon>
        <taxon>Comamonadaceae</taxon>
        <taxon>Comamonas</taxon>
    </lineage>
</organism>
<dbReference type="GO" id="GO:0071973">
    <property type="term" value="P:bacterial-type flagellum-dependent cell motility"/>
    <property type="evidence" value="ECO:0007669"/>
    <property type="project" value="InterPro"/>
</dbReference>
<evidence type="ECO:0000256" key="9">
    <source>
        <dbReference type="ARBA" id="ARBA00023136"/>
    </source>
</evidence>
<dbReference type="GO" id="GO:0044781">
    <property type="term" value="P:bacterial-type flagellum organization"/>
    <property type="evidence" value="ECO:0007669"/>
    <property type="project" value="UniProtKB-KW"/>
</dbReference>
<dbReference type="EMBL" id="PDEA01000001">
    <property type="protein sequence ID" value="PEH87917.1"/>
    <property type="molecule type" value="Genomic_DNA"/>
</dbReference>
<keyword evidence="8" id="KW-0653">Protein transport</keyword>
<keyword evidence="7" id="KW-1005">Bacterial flagellum biogenesis</keyword>
<evidence type="ECO:0000256" key="10">
    <source>
        <dbReference type="ARBA" id="ARBA00023225"/>
    </source>
</evidence>
<keyword evidence="13" id="KW-1185">Reference proteome</keyword>
<comment type="caution">
    <text evidence="12">The sequence shown here is derived from an EMBL/GenBank/DDBJ whole genome shotgun (WGS) entry which is preliminary data.</text>
</comment>
<dbReference type="Proteomes" id="UP000220246">
    <property type="component" value="Unassembled WGS sequence"/>
</dbReference>
<dbReference type="RefSeq" id="WP_066541935.1">
    <property type="nucleotide sequence ID" value="NZ_JAOBYP010000008.1"/>
</dbReference>
<reference evidence="13" key="1">
    <citation type="submission" date="2017-09" db="EMBL/GenBank/DDBJ databases">
        <title>FDA dAtabase for Regulatory Grade micrObial Sequences (FDA-ARGOS): Supporting development and validation of Infectious Disease Dx tests.</title>
        <authorList>
            <person name="Minogue T."/>
            <person name="Wolcott M."/>
            <person name="Wasieloski L."/>
            <person name="Aguilar W."/>
            <person name="Moore D."/>
            <person name="Tallon L."/>
            <person name="Sadzewicz L."/>
            <person name="Ott S."/>
            <person name="Zhao X."/>
            <person name="Nagaraj S."/>
            <person name="Vavikolanu K."/>
            <person name="Aluvathingal J."/>
            <person name="Nadendla S."/>
            <person name="Sichtig H."/>
        </authorList>
    </citation>
    <scope>NUCLEOTIDE SEQUENCE [LARGE SCALE GENOMIC DNA]</scope>
    <source>
        <strain evidence="13">FDAARGOS_394</strain>
    </source>
</reference>
<dbReference type="InterPro" id="IPR053716">
    <property type="entry name" value="Flag_assembly_chemotaxis_eff"/>
</dbReference>
<evidence type="ECO:0000256" key="1">
    <source>
        <dbReference type="ARBA" id="ARBA00004413"/>
    </source>
</evidence>
<evidence type="ECO:0000256" key="4">
    <source>
        <dbReference type="ARBA" id="ARBA00022448"/>
    </source>
</evidence>
<keyword evidence="6" id="KW-0145">Chemotaxis</keyword>
<evidence type="ECO:0000256" key="2">
    <source>
        <dbReference type="ARBA" id="ARBA00010004"/>
    </source>
</evidence>
<dbReference type="Gene3D" id="1.10.287.1700">
    <property type="match status" value="1"/>
</dbReference>
<evidence type="ECO:0000256" key="6">
    <source>
        <dbReference type="ARBA" id="ARBA00022500"/>
    </source>
</evidence>
<dbReference type="GeneID" id="80799778"/>
<comment type="similarity">
    <text evidence="2">Belongs to the FliJ family.</text>
</comment>
<evidence type="ECO:0000256" key="8">
    <source>
        <dbReference type="ARBA" id="ARBA00022927"/>
    </source>
</evidence>
<dbReference type="GO" id="GO:0015031">
    <property type="term" value="P:protein transport"/>
    <property type="evidence" value="ECO:0007669"/>
    <property type="project" value="UniProtKB-KW"/>
</dbReference>
<proteinExistence type="inferred from homology"/>
<keyword evidence="5" id="KW-1003">Cell membrane</keyword>
<evidence type="ECO:0000313" key="12">
    <source>
        <dbReference type="EMBL" id="PEH87917.1"/>
    </source>
</evidence>
<feature type="compositionally biased region" description="Polar residues" evidence="11">
    <location>
        <begin position="138"/>
        <end position="150"/>
    </location>
</feature>